<evidence type="ECO:0000313" key="3">
    <source>
        <dbReference type="Proteomes" id="UP000030661"/>
    </source>
</evidence>
<reference evidence="2" key="1">
    <citation type="journal article" date="2015" name="PeerJ">
        <title>First genomic representation of candidate bacterial phylum KSB3 points to enhanced environmental sensing as a trigger of wastewater bulking.</title>
        <authorList>
            <person name="Sekiguchi Y."/>
            <person name="Ohashi A."/>
            <person name="Parks D.H."/>
            <person name="Yamauchi T."/>
            <person name="Tyson G.W."/>
            <person name="Hugenholtz P."/>
        </authorList>
    </citation>
    <scope>NUCLEOTIDE SEQUENCE [LARGE SCALE GENOMIC DNA]</scope>
</reference>
<feature type="transmembrane region" description="Helical" evidence="1">
    <location>
        <begin position="24"/>
        <end position="43"/>
    </location>
</feature>
<evidence type="ECO:0000313" key="2">
    <source>
        <dbReference type="EMBL" id="GAK55663.1"/>
    </source>
</evidence>
<keyword evidence="1" id="KW-0472">Membrane</keyword>
<dbReference type="AlphaFoldDB" id="A0A0S6WAS1"/>
<feature type="transmembrane region" description="Helical" evidence="1">
    <location>
        <begin position="92"/>
        <end position="114"/>
    </location>
</feature>
<proteinExistence type="predicted"/>
<organism evidence="2">
    <name type="scientific">Vecturithrix granuli</name>
    <dbReference type="NCBI Taxonomy" id="1499967"/>
    <lineage>
        <taxon>Bacteria</taxon>
        <taxon>Candidatus Moduliflexota</taxon>
        <taxon>Candidatus Vecturitrichia</taxon>
        <taxon>Candidatus Vecturitrichales</taxon>
        <taxon>Candidatus Vecturitrichaceae</taxon>
        <taxon>Candidatus Vecturithrix</taxon>
    </lineage>
</organism>
<protein>
    <submittedName>
        <fullName evidence="2">Uncharacterized protein</fullName>
    </submittedName>
</protein>
<gene>
    <name evidence="2" type="ORF">U27_02497</name>
</gene>
<keyword evidence="1" id="KW-0812">Transmembrane</keyword>
<name>A0A0S6WAS1_VECG1</name>
<keyword evidence="1" id="KW-1133">Transmembrane helix</keyword>
<dbReference type="Proteomes" id="UP000030661">
    <property type="component" value="Unassembled WGS sequence"/>
</dbReference>
<dbReference type="HOGENOM" id="CLU_2094333_0_0_0"/>
<sequence>MKDFSEQVQEIVTDALKFWEKSRLLYNGVLMVLVAGFWIVSIFTGTSPSFVNTVFALFFLAIIANLLYCTAYIADVFVQFSAYQTLWHKYRWILLAFGTFLAVLLASSLCYAMFFCRVCGK</sequence>
<keyword evidence="3" id="KW-1185">Reference proteome</keyword>
<dbReference type="eggNOG" id="ENOG5033DKZ">
    <property type="taxonomic scope" value="Bacteria"/>
</dbReference>
<feature type="transmembrane region" description="Helical" evidence="1">
    <location>
        <begin position="55"/>
        <end position="80"/>
    </location>
</feature>
<dbReference type="EMBL" id="DF820463">
    <property type="protein sequence ID" value="GAK55663.1"/>
    <property type="molecule type" value="Genomic_DNA"/>
</dbReference>
<accession>A0A0S6WAS1</accession>
<evidence type="ECO:0000256" key="1">
    <source>
        <dbReference type="SAM" id="Phobius"/>
    </source>
</evidence>